<dbReference type="PANTHER" id="PTHR10334">
    <property type="entry name" value="CYSTEINE-RICH SECRETORY PROTEIN-RELATED"/>
    <property type="match status" value="1"/>
</dbReference>
<dbReference type="Pfam" id="PF00188">
    <property type="entry name" value="CAP"/>
    <property type="match status" value="1"/>
</dbReference>
<evidence type="ECO:0000313" key="3">
    <source>
        <dbReference type="WBParaSite" id="GPLIN_000445700"/>
    </source>
</evidence>
<dbReference type="CDD" id="cd05380">
    <property type="entry name" value="CAP_euk"/>
    <property type="match status" value="1"/>
</dbReference>
<keyword evidence="2" id="KW-1185">Reference proteome</keyword>
<feature type="domain" description="SCP" evidence="1">
    <location>
        <begin position="2"/>
        <end position="72"/>
    </location>
</feature>
<dbReference type="InterPro" id="IPR001283">
    <property type="entry name" value="CRISP-related"/>
</dbReference>
<reference evidence="2" key="1">
    <citation type="submission" date="2014-05" db="EMBL/GenBank/DDBJ databases">
        <title>The genome and life-stage specific transcriptomes of Globodera pallida elucidate key aspects of plant parasitism by a cyst nematode.</title>
        <authorList>
            <person name="Cotton J.A."/>
            <person name="Lilley C.J."/>
            <person name="Jones L.M."/>
            <person name="Kikuchi T."/>
            <person name="Reid A.J."/>
            <person name="Thorpe P."/>
            <person name="Tsai I.J."/>
            <person name="Beasley H."/>
            <person name="Blok V."/>
            <person name="Cock P.J.A."/>
            <person name="Van den Akker S.E."/>
            <person name="Holroyd N."/>
            <person name="Hunt M."/>
            <person name="Mantelin S."/>
            <person name="Naghra H."/>
            <person name="Pain A."/>
            <person name="Palomares-Rius J.E."/>
            <person name="Zarowiecki M."/>
            <person name="Berriman M."/>
            <person name="Jones J.T."/>
            <person name="Urwin P.E."/>
        </authorList>
    </citation>
    <scope>NUCLEOTIDE SEQUENCE [LARGE SCALE GENOMIC DNA]</scope>
    <source>
        <strain evidence="2">Lindley</strain>
    </source>
</reference>
<dbReference type="Proteomes" id="UP000050741">
    <property type="component" value="Unassembled WGS sequence"/>
</dbReference>
<dbReference type="WBParaSite" id="GPLIN_000445700">
    <property type="protein sequence ID" value="GPLIN_000445700"/>
    <property type="gene ID" value="GPLIN_000445700"/>
</dbReference>
<dbReference type="PRINTS" id="PR00837">
    <property type="entry name" value="V5TPXLIKE"/>
</dbReference>
<accession>A0A183BV20</accession>
<dbReference type="AlphaFoldDB" id="A0A183BV20"/>
<dbReference type="InterPro" id="IPR014044">
    <property type="entry name" value="CAP_dom"/>
</dbReference>
<sequence>MACDTWWAELKQYGIQASLVLDSTQFNKGIGHWSQQAWANTAQIGCAVARCPSAKWKTFVVCNYNTTGNNLGQIVYSKGSACTGCSAHGSGASCDSTSGLCMLP</sequence>
<dbReference type="InterPro" id="IPR035940">
    <property type="entry name" value="CAP_sf"/>
</dbReference>
<protein>
    <submittedName>
        <fullName evidence="3">SCP domain-containing protein</fullName>
    </submittedName>
</protein>
<dbReference type="SMART" id="SM00198">
    <property type="entry name" value="SCP"/>
    <property type="match status" value="1"/>
</dbReference>
<evidence type="ECO:0000313" key="2">
    <source>
        <dbReference type="Proteomes" id="UP000050741"/>
    </source>
</evidence>
<dbReference type="SUPFAM" id="SSF55797">
    <property type="entry name" value="PR-1-like"/>
    <property type="match status" value="1"/>
</dbReference>
<proteinExistence type="predicted"/>
<organism evidence="2 3">
    <name type="scientific">Globodera pallida</name>
    <name type="common">Potato cyst nematode worm</name>
    <name type="synonym">Heterodera pallida</name>
    <dbReference type="NCBI Taxonomy" id="36090"/>
    <lineage>
        <taxon>Eukaryota</taxon>
        <taxon>Metazoa</taxon>
        <taxon>Ecdysozoa</taxon>
        <taxon>Nematoda</taxon>
        <taxon>Chromadorea</taxon>
        <taxon>Rhabditida</taxon>
        <taxon>Tylenchina</taxon>
        <taxon>Tylenchomorpha</taxon>
        <taxon>Tylenchoidea</taxon>
        <taxon>Heteroderidae</taxon>
        <taxon>Heteroderinae</taxon>
        <taxon>Globodera</taxon>
    </lineage>
</organism>
<evidence type="ECO:0000259" key="1">
    <source>
        <dbReference type="SMART" id="SM00198"/>
    </source>
</evidence>
<dbReference type="Gene3D" id="3.40.33.10">
    <property type="entry name" value="CAP"/>
    <property type="match status" value="1"/>
</dbReference>
<reference evidence="3" key="2">
    <citation type="submission" date="2016-06" db="UniProtKB">
        <authorList>
            <consortium name="WormBaseParasite"/>
        </authorList>
    </citation>
    <scope>IDENTIFICATION</scope>
</reference>
<name>A0A183BV20_GLOPA</name>